<gene>
    <name evidence="1" type="ordered locus">Cyast_1091</name>
</gene>
<dbReference type="eggNOG" id="COG4639">
    <property type="taxonomic scope" value="Bacteria"/>
</dbReference>
<proteinExistence type="predicted"/>
<evidence type="ECO:0000313" key="2">
    <source>
        <dbReference type="Proteomes" id="UP000010483"/>
    </source>
</evidence>
<protein>
    <submittedName>
        <fullName evidence="1">Uncharacterized protein</fullName>
    </submittedName>
</protein>
<name>K9YKW9_CYASC</name>
<accession>K9YKW9</accession>
<dbReference type="Gene3D" id="3.40.50.300">
    <property type="entry name" value="P-loop containing nucleotide triphosphate hydrolases"/>
    <property type="match status" value="1"/>
</dbReference>
<keyword evidence="2" id="KW-1185">Reference proteome</keyword>
<dbReference type="SUPFAM" id="SSF52540">
    <property type="entry name" value="P-loop containing nucleoside triphosphate hydrolases"/>
    <property type="match status" value="1"/>
</dbReference>
<dbReference type="AlphaFoldDB" id="K9YKW9"/>
<evidence type="ECO:0000313" key="1">
    <source>
        <dbReference type="EMBL" id="AFZ47060.1"/>
    </source>
</evidence>
<organism evidence="1 2">
    <name type="scientific">Cyanobacterium stanieri (strain ATCC 29140 / PCC 7202)</name>
    <dbReference type="NCBI Taxonomy" id="292563"/>
    <lineage>
        <taxon>Bacteria</taxon>
        <taxon>Bacillati</taxon>
        <taxon>Cyanobacteriota</taxon>
        <taxon>Cyanophyceae</taxon>
        <taxon>Oscillatoriophycideae</taxon>
        <taxon>Chroococcales</taxon>
        <taxon>Geminocystaceae</taxon>
        <taxon>Cyanobacterium</taxon>
    </lineage>
</organism>
<dbReference type="Proteomes" id="UP000010483">
    <property type="component" value="Chromosome"/>
</dbReference>
<reference evidence="2" key="1">
    <citation type="journal article" date="2013" name="Proc. Natl. Acad. Sci. U.S.A.">
        <title>Improving the coverage of the cyanobacterial phylum using diversity-driven genome sequencing.</title>
        <authorList>
            <person name="Shih P.M."/>
            <person name="Wu D."/>
            <person name="Latifi A."/>
            <person name="Axen S.D."/>
            <person name="Fewer D.P."/>
            <person name="Talla E."/>
            <person name="Calteau A."/>
            <person name="Cai F."/>
            <person name="Tandeau de Marsac N."/>
            <person name="Rippka R."/>
            <person name="Herdman M."/>
            <person name="Sivonen K."/>
            <person name="Coursin T."/>
            <person name="Laurent T."/>
            <person name="Goodwin L."/>
            <person name="Nolan M."/>
            <person name="Davenport K.W."/>
            <person name="Han C.S."/>
            <person name="Rubin E.M."/>
            <person name="Eisen J.A."/>
            <person name="Woyke T."/>
            <person name="Gugger M."/>
            <person name="Kerfeld C.A."/>
        </authorList>
    </citation>
    <scope>NUCLEOTIDE SEQUENCE [LARGE SCALE GENOMIC DNA]</scope>
    <source>
        <strain evidence="2">ATCC 29140 / PCC 7202</strain>
    </source>
</reference>
<dbReference type="EMBL" id="CP003940">
    <property type="protein sequence ID" value="AFZ47060.1"/>
    <property type="molecule type" value="Genomic_DNA"/>
</dbReference>
<dbReference type="Pfam" id="PF13671">
    <property type="entry name" value="AAA_33"/>
    <property type="match status" value="1"/>
</dbReference>
<sequence>MLCHFLIGVPASGKSTFAKLLSQYSLGQIISTDTIREELYGDEIIQGNWQEIEQKVIEQIKQAYDKNLPIIYDATNTKRPWRVDFLNKVRERVGKIDWVAWYLNPDVDICKRRNRERDRQVPEYVIDDMAESLRRFPPHVAEGFIHIYEVKADTPYKLSFITKKLDSLNRRIINRHNRTNVDNITLHRYSRLMDFDRLLHLISLLASYPELGNLQYAYPQIIEDIFGELLSFEDSISEITAIMAKLKAHIYADKLAIAEDLKFLQNYGLVNGGEKDNKYEETIIIDQDMVTHYASDKYTFERILNTIKTILHHPFLPTVEAEYLNRYFPQSQYKDDPTKSSLSGHLTNLTVHLMAQEKCHIKHLKARRDLLRKDIEYILKPYQILPNTMRNGYFLGTGILSPQELIDTFRLLQTQAKNIDDPLALNLYHEFERKMRLAHFDDNYIYPVRAIANRSMIDTDSLDSKTLSNQTERLQNLIEQRKLVRLNKFANRAKYEGETNGGFDAWLLQIVFYNFAWYLGFQHQGGEKDKLLRFERLDRLYIEKEMSETQTTTQQTKALNRLNKLLSASYGIYLGDDSHQQKLFLSKQKKNAQVKIELWFSEDIFKFIAEGTKRFSPTQMKMTKPSFGGYNSSVFSLDKSPDNNKPYRFQVTLPTWSLNDFDFIRWILGFGGQVKVHQPEILRSKIIELSRSTIDVYLY</sequence>
<dbReference type="HOGENOM" id="CLU_023681_0_0_3"/>
<dbReference type="BioCyc" id="CSTA292563:G1353-1101-MONOMER"/>
<dbReference type="PATRIC" id="fig|292563.3.peg.1142"/>
<dbReference type="InterPro" id="IPR027417">
    <property type="entry name" value="P-loop_NTPase"/>
</dbReference>
<dbReference type="KEGG" id="csn:Cyast_1091"/>
<dbReference type="STRING" id="292563.Cyast_1091"/>